<feature type="domain" description="EamA" evidence="7">
    <location>
        <begin position="15"/>
        <end position="146"/>
    </location>
</feature>
<reference evidence="8 9" key="1">
    <citation type="submission" date="2016-11" db="EMBL/GenBank/DDBJ databases">
        <authorList>
            <person name="Jaros S."/>
            <person name="Januszkiewicz K."/>
            <person name="Wedrychowicz H."/>
        </authorList>
    </citation>
    <scope>NUCLEOTIDE SEQUENCE [LARGE SCALE GENOMIC DNA]</scope>
    <source>
        <strain evidence="8 9">DSM 26991</strain>
    </source>
</reference>
<dbReference type="PANTHER" id="PTHR32322">
    <property type="entry name" value="INNER MEMBRANE TRANSPORTER"/>
    <property type="match status" value="1"/>
</dbReference>
<sequence>MSIIINKQGNNSVYHIMALFTVIIWGTTFISTKVLIKQGLSPEDILFYRFLIAYICIWTICPRKLFANNLKDELLFIATGLCGGSLYFIAENRALGITLASNVSLIVCTASIFTAILSHLFIKGEKFKKNLISGSFIALAGVAFVVFNGSFILKINPAGDLLTITAALMWAFYSIILKRLDKKYSTLLITRKVFFYGIITLLPTFLISPLTTDTHILFQPTVLGNFIFLGVVASMLCYILWNMCIKHLGAVRTTNYVYIVPLVTLITSSIIINETITPFAIAGALLILSGVYIAEKGFPWFKKIASK</sequence>
<feature type="transmembrane region" description="Helical" evidence="6">
    <location>
        <begin position="45"/>
        <end position="61"/>
    </location>
</feature>
<keyword evidence="9" id="KW-1185">Reference proteome</keyword>
<feature type="transmembrane region" description="Helical" evidence="6">
    <location>
        <begin position="134"/>
        <end position="155"/>
    </location>
</feature>
<evidence type="ECO:0000259" key="7">
    <source>
        <dbReference type="Pfam" id="PF00892"/>
    </source>
</evidence>
<gene>
    <name evidence="8" type="ORF">SAMN05444405_10979</name>
</gene>
<evidence type="ECO:0000256" key="4">
    <source>
        <dbReference type="ARBA" id="ARBA00022989"/>
    </source>
</evidence>
<evidence type="ECO:0000313" key="8">
    <source>
        <dbReference type="EMBL" id="SHF48883.1"/>
    </source>
</evidence>
<feature type="transmembrane region" description="Helical" evidence="6">
    <location>
        <begin position="73"/>
        <end position="90"/>
    </location>
</feature>
<comment type="subcellular location">
    <subcellularLocation>
        <location evidence="1">Cell membrane</location>
        <topology evidence="1">Multi-pass membrane protein</topology>
    </subcellularLocation>
</comment>
<dbReference type="InterPro" id="IPR037185">
    <property type="entry name" value="EmrE-like"/>
</dbReference>
<feature type="transmembrane region" description="Helical" evidence="6">
    <location>
        <begin position="222"/>
        <end position="241"/>
    </location>
</feature>
<dbReference type="RefSeq" id="WP_073401802.1">
    <property type="nucleotide sequence ID" value="NZ_FQTV01000009.1"/>
</dbReference>
<keyword evidence="3 6" id="KW-0812">Transmembrane</keyword>
<evidence type="ECO:0000256" key="2">
    <source>
        <dbReference type="ARBA" id="ARBA00022475"/>
    </source>
</evidence>
<dbReference type="Pfam" id="PF00892">
    <property type="entry name" value="EamA"/>
    <property type="match status" value="2"/>
</dbReference>
<feature type="transmembrane region" description="Helical" evidence="6">
    <location>
        <begin position="161"/>
        <end position="181"/>
    </location>
</feature>
<dbReference type="Proteomes" id="UP000184509">
    <property type="component" value="Unassembled WGS sequence"/>
</dbReference>
<keyword evidence="4 6" id="KW-1133">Transmembrane helix</keyword>
<dbReference type="InterPro" id="IPR000620">
    <property type="entry name" value="EamA_dom"/>
</dbReference>
<feature type="transmembrane region" description="Helical" evidence="6">
    <location>
        <begin position="12"/>
        <end position="30"/>
    </location>
</feature>
<keyword evidence="2" id="KW-1003">Cell membrane</keyword>
<dbReference type="SUPFAM" id="SSF103481">
    <property type="entry name" value="Multidrug resistance efflux transporter EmrE"/>
    <property type="match status" value="2"/>
</dbReference>
<protein>
    <submittedName>
        <fullName evidence="8">Permease of the drug/metabolite transporter (DMT) superfamily</fullName>
    </submittedName>
</protein>
<dbReference type="AlphaFoldDB" id="A0A1M5C289"/>
<evidence type="ECO:0000256" key="6">
    <source>
        <dbReference type="SAM" id="Phobius"/>
    </source>
</evidence>
<feature type="transmembrane region" description="Helical" evidence="6">
    <location>
        <begin position="253"/>
        <end position="272"/>
    </location>
</feature>
<dbReference type="EMBL" id="FQTV01000009">
    <property type="protein sequence ID" value="SHF48883.1"/>
    <property type="molecule type" value="Genomic_DNA"/>
</dbReference>
<evidence type="ECO:0000256" key="3">
    <source>
        <dbReference type="ARBA" id="ARBA00022692"/>
    </source>
</evidence>
<evidence type="ECO:0000256" key="1">
    <source>
        <dbReference type="ARBA" id="ARBA00004651"/>
    </source>
</evidence>
<feature type="transmembrane region" description="Helical" evidence="6">
    <location>
        <begin position="102"/>
        <end position="122"/>
    </location>
</feature>
<keyword evidence="5 6" id="KW-0472">Membrane</keyword>
<name>A0A1M5C289_9BACE</name>
<proteinExistence type="predicted"/>
<dbReference type="PANTHER" id="PTHR32322:SF18">
    <property type="entry name" value="S-ADENOSYLMETHIONINE_S-ADENOSYLHOMOCYSTEINE TRANSPORTER"/>
    <property type="match status" value="1"/>
</dbReference>
<feature type="transmembrane region" description="Helical" evidence="6">
    <location>
        <begin position="193"/>
        <end position="210"/>
    </location>
</feature>
<dbReference type="GO" id="GO:0005886">
    <property type="term" value="C:plasma membrane"/>
    <property type="evidence" value="ECO:0007669"/>
    <property type="project" value="UniProtKB-SubCell"/>
</dbReference>
<evidence type="ECO:0000256" key="5">
    <source>
        <dbReference type="ARBA" id="ARBA00023136"/>
    </source>
</evidence>
<feature type="domain" description="EamA" evidence="7">
    <location>
        <begin position="159"/>
        <end position="293"/>
    </location>
</feature>
<feature type="transmembrane region" description="Helical" evidence="6">
    <location>
        <begin position="278"/>
        <end position="294"/>
    </location>
</feature>
<evidence type="ECO:0000313" key="9">
    <source>
        <dbReference type="Proteomes" id="UP000184509"/>
    </source>
</evidence>
<dbReference type="InterPro" id="IPR050638">
    <property type="entry name" value="AA-Vitamin_Transporters"/>
</dbReference>
<accession>A0A1M5C289</accession>
<dbReference type="STRING" id="1297750.SAMN05444405_10979"/>
<organism evidence="8 9">
    <name type="scientific">Bacteroides luti</name>
    <dbReference type="NCBI Taxonomy" id="1297750"/>
    <lineage>
        <taxon>Bacteria</taxon>
        <taxon>Pseudomonadati</taxon>
        <taxon>Bacteroidota</taxon>
        <taxon>Bacteroidia</taxon>
        <taxon>Bacteroidales</taxon>
        <taxon>Bacteroidaceae</taxon>
        <taxon>Bacteroides</taxon>
    </lineage>
</organism>